<feature type="transmembrane region" description="Helical" evidence="6">
    <location>
        <begin position="399"/>
        <end position="421"/>
    </location>
</feature>
<gene>
    <name evidence="9" type="primary">macB_9</name>
    <name evidence="9" type="ORF">ERS852560_02955</name>
    <name evidence="11" type="ORF">GKD54_05540</name>
    <name evidence="10" type="ORF">GKD58_03345</name>
</gene>
<accession>A0A174WNJ0</accession>
<sequence length="434" mass="48904">MYKIYFKQAWALLRQERLFSSVYIVGTGLAITLVMVLSIVFYVKTAPLYPEMNRDRMLVIRYGAVEYGNGGYSSSRLSSRLIREQVMPNEELEAVAITRDQETTFVQPEGSPVQEPTVRMAVNEDFWRVFSFRFVEGKPFTAVDVSSGLPVVVIARSLARRVFGEEEAVGRVLSVNFEEFCVTGVVEDASYLLDRVYAQIWYPYTYDKDWEMGEMRNAERNPGLGPFYCYALVKEGASLREAQERLRERFRAYGHSLGEGRTFTVHGAPDLHWESVFRYYSGVDLDLAGELMRYGIIIFFLLLVPAVSLLGMVDSRMERRLAELGVRRAFGAPCGTLLGQVLVENLLYTVLGGLAGLLFSFLVAGGMRSWVFKIGNGFSQAIPDGVEVSLPLEGLLNPWIFTAALLVCFLLNLMSALWPAWRASRRPIVNSLNA</sequence>
<dbReference type="Proteomes" id="UP000095332">
    <property type="component" value="Unassembled WGS sequence"/>
</dbReference>
<feature type="transmembrane region" description="Helical" evidence="6">
    <location>
        <begin position="21"/>
        <end position="43"/>
    </location>
</feature>
<reference evidence="9 12" key="1">
    <citation type="submission" date="2015-09" db="EMBL/GenBank/DDBJ databases">
        <authorList>
            <consortium name="Pathogen Informatics"/>
        </authorList>
    </citation>
    <scope>NUCLEOTIDE SEQUENCE [LARGE SCALE GENOMIC DNA]</scope>
    <source>
        <strain evidence="9 12">2789STDY5834948</strain>
    </source>
</reference>
<dbReference type="EMBL" id="CZBM01000013">
    <property type="protein sequence ID" value="CUQ44609.1"/>
    <property type="molecule type" value="Genomic_DNA"/>
</dbReference>
<evidence type="ECO:0000256" key="6">
    <source>
        <dbReference type="SAM" id="Phobius"/>
    </source>
</evidence>
<dbReference type="GO" id="GO:0016787">
    <property type="term" value="F:hydrolase activity"/>
    <property type="evidence" value="ECO:0007669"/>
    <property type="project" value="UniProtKB-KW"/>
</dbReference>
<comment type="subcellular location">
    <subcellularLocation>
        <location evidence="1">Cell membrane</location>
        <topology evidence="1">Multi-pass membrane protein</topology>
    </subcellularLocation>
</comment>
<dbReference type="GO" id="GO:0022857">
    <property type="term" value="F:transmembrane transporter activity"/>
    <property type="evidence" value="ECO:0007669"/>
    <property type="project" value="TreeGrafter"/>
</dbReference>
<evidence type="ECO:0000256" key="2">
    <source>
        <dbReference type="ARBA" id="ARBA00022475"/>
    </source>
</evidence>
<dbReference type="PANTHER" id="PTHR30572">
    <property type="entry name" value="MEMBRANE COMPONENT OF TRANSPORTER-RELATED"/>
    <property type="match status" value="1"/>
</dbReference>
<keyword evidence="2" id="KW-1003">Cell membrane</keyword>
<evidence type="ECO:0000313" key="10">
    <source>
        <dbReference type="EMBL" id="MRY83315.1"/>
    </source>
</evidence>
<keyword evidence="9" id="KW-0547">Nucleotide-binding</keyword>
<dbReference type="EMBL" id="WKMX01000005">
    <property type="protein sequence ID" value="MRZ05691.1"/>
    <property type="molecule type" value="Genomic_DNA"/>
</dbReference>
<dbReference type="Pfam" id="PF12704">
    <property type="entry name" value="MacB_PCD"/>
    <property type="match status" value="1"/>
</dbReference>
<feature type="transmembrane region" description="Helical" evidence="6">
    <location>
        <begin position="346"/>
        <end position="367"/>
    </location>
</feature>
<reference evidence="13 14" key="2">
    <citation type="journal article" date="2019" name="Nat. Med.">
        <title>A library of human gut bacterial isolates paired with longitudinal multiomics data enables mechanistic microbiome research.</title>
        <authorList>
            <person name="Poyet M."/>
            <person name="Groussin M."/>
            <person name="Gibbons S.M."/>
            <person name="Avila-Pacheco J."/>
            <person name="Jiang X."/>
            <person name="Kearney S.M."/>
            <person name="Perrotta A.R."/>
            <person name="Berdy B."/>
            <person name="Zhao S."/>
            <person name="Lieberman T.D."/>
            <person name="Swanson P.K."/>
            <person name="Smith M."/>
            <person name="Roesemann S."/>
            <person name="Alexander J.E."/>
            <person name="Rich S.A."/>
            <person name="Livny J."/>
            <person name="Vlamakis H."/>
            <person name="Clish C."/>
            <person name="Bullock K."/>
            <person name="Deik A."/>
            <person name="Scott J."/>
            <person name="Pierce K.A."/>
            <person name="Xavier R.J."/>
            <person name="Alm E.J."/>
        </authorList>
    </citation>
    <scope>NUCLEOTIDE SEQUENCE [LARGE SCALE GENOMIC DNA]</scope>
    <source>
        <strain evidence="11 14">BIOML-A10</strain>
        <strain evidence="10 13">BIOML-A11</strain>
    </source>
</reference>
<name>A0A174WNJ0_PARDI</name>
<dbReference type="Proteomes" id="UP000471216">
    <property type="component" value="Unassembled WGS sequence"/>
</dbReference>
<evidence type="ECO:0000256" key="4">
    <source>
        <dbReference type="ARBA" id="ARBA00022989"/>
    </source>
</evidence>
<evidence type="ECO:0000259" key="8">
    <source>
        <dbReference type="Pfam" id="PF12704"/>
    </source>
</evidence>
<feature type="transmembrane region" description="Helical" evidence="6">
    <location>
        <begin position="291"/>
        <end position="313"/>
    </location>
</feature>
<evidence type="ECO:0000313" key="9">
    <source>
        <dbReference type="EMBL" id="CUQ44609.1"/>
    </source>
</evidence>
<evidence type="ECO:0000313" key="12">
    <source>
        <dbReference type="Proteomes" id="UP000095332"/>
    </source>
</evidence>
<dbReference type="Pfam" id="PF02687">
    <property type="entry name" value="FtsX"/>
    <property type="match status" value="1"/>
</dbReference>
<evidence type="ECO:0000313" key="14">
    <source>
        <dbReference type="Proteomes" id="UP000471216"/>
    </source>
</evidence>
<proteinExistence type="predicted"/>
<dbReference type="GO" id="GO:0005886">
    <property type="term" value="C:plasma membrane"/>
    <property type="evidence" value="ECO:0007669"/>
    <property type="project" value="UniProtKB-SubCell"/>
</dbReference>
<dbReference type="InterPro" id="IPR003838">
    <property type="entry name" value="ABC3_permease_C"/>
</dbReference>
<keyword evidence="9" id="KW-0378">Hydrolase</keyword>
<keyword evidence="9" id="KW-0067">ATP-binding</keyword>
<evidence type="ECO:0000256" key="3">
    <source>
        <dbReference type="ARBA" id="ARBA00022692"/>
    </source>
</evidence>
<organism evidence="9 12">
    <name type="scientific">Parabacteroides distasonis</name>
    <dbReference type="NCBI Taxonomy" id="823"/>
    <lineage>
        <taxon>Bacteria</taxon>
        <taxon>Pseudomonadati</taxon>
        <taxon>Bacteroidota</taxon>
        <taxon>Bacteroidia</taxon>
        <taxon>Bacteroidales</taxon>
        <taxon>Tannerellaceae</taxon>
        <taxon>Parabacteroides</taxon>
    </lineage>
</organism>
<dbReference type="InterPro" id="IPR050250">
    <property type="entry name" value="Macrolide_Exporter_MacB"/>
</dbReference>
<evidence type="ECO:0000259" key="7">
    <source>
        <dbReference type="Pfam" id="PF02687"/>
    </source>
</evidence>
<dbReference type="EMBL" id="WKMW01000003">
    <property type="protein sequence ID" value="MRY83315.1"/>
    <property type="molecule type" value="Genomic_DNA"/>
</dbReference>
<evidence type="ECO:0000256" key="5">
    <source>
        <dbReference type="ARBA" id="ARBA00023136"/>
    </source>
</evidence>
<dbReference type="AlphaFoldDB" id="A0A174WNJ0"/>
<dbReference type="Proteomes" id="UP000450599">
    <property type="component" value="Unassembled WGS sequence"/>
</dbReference>
<dbReference type="EC" id="3.6.3.-" evidence="9"/>
<dbReference type="RefSeq" id="WP_057329019.1">
    <property type="nucleotide sequence ID" value="NZ_CZBM01000013.1"/>
</dbReference>
<dbReference type="PANTHER" id="PTHR30572:SF18">
    <property type="entry name" value="ABC-TYPE MACROLIDE FAMILY EXPORT SYSTEM PERMEASE COMPONENT 2"/>
    <property type="match status" value="1"/>
</dbReference>
<protein>
    <submittedName>
        <fullName evidence="10">FtsX-like permease family protein</fullName>
    </submittedName>
    <submittedName>
        <fullName evidence="9">Macrolide export ATP-binding/permease protein MacB</fullName>
        <ecNumber evidence="9">3.6.3.-</ecNumber>
    </submittedName>
</protein>
<evidence type="ECO:0000256" key="1">
    <source>
        <dbReference type="ARBA" id="ARBA00004651"/>
    </source>
</evidence>
<keyword evidence="5 6" id="KW-0472">Membrane</keyword>
<feature type="domain" description="MacB-like periplasmic core" evidence="8">
    <location>
        <begin position="28"/>
        <end position="248"/>
    </location>
</feature>
<dbReference type="InterPro" id="IPR025857">
    <property type="entry name" value="MacB_PCD"/>
</dbReference>
<evidence type="ECO:0000313" key="13">
    <source>
        <dbReference type="Proteomes" id="UP000450599"/>
    </source>
</evidence>
<keyword evidence="3 6" id="KW-0812">Transmembrane</keyword>
<feature type="domain" description="ABC3 transporter permease C-terminal" evidence="7">
    <location>
        <begin position="296"/>
        <end position="427"/>
    </location>
</feature>
<keyword evidence="4 6" id="KW-1133">Transmembrane helix</keyword>
<evidence type="ECO:0000313" key="11">
    <source>
        <dbReference type="EMBL" id="MRZ05691.1"/>
    </source>
</evidence>
<dbReference type="GO" id="GO:0005524">
    <property type="term" value="F:ATP binding"/>
    <property type="evidence" value="ECO:0007669"/>
    <property type="project" value="UniProtKB-KW"/>
</dbReference>